<dbReference type="PROSITE" id="PS50048">
    <property type="entry name" value="ZN2_CY6_FUNGAL_2"/>
    <property type="match status" value="1"/>
</dbReference>
<dbReference type="InterPro" id="IPR036864">
    <property type="entry name" value="Zn2-C6_fun-type_DNA-bd_sf"/>
</dbReference>
<feature type="region of interest" description="Disordered" evidence="6">
    <location>
        <begin position="571"/>
        <end position="644"/>
    </location>
</feature>
<evidence type="ECO:0000256" key="6">
    <source>
        <dbReference type="SAM" id="MobiDB-lite"/>
    </source>
</evidence>
<evidence type="ECO:0000313" key="9">
    <source>
        <dbReference type="Proteomes" id="UP001222932"/>
    </source>
</evidence>
<gene>
    <name evidence="8" type="ORF">CspeluHIS016_0211660</name>
</gene>
<keyword evidence="1" id="KW-0479">Metal-binding</keyword>
<name>A0AAD3TTD9_9TREE</name>
<evidence type="ECO:0000256" key="3">
    <source>
        <dbReference type="ARBA" id="ARBA00023015"/>
    </source>
</evidence>
<evidence type="ECO:0000256" key="4">
    <source>
        <dbReference type="ARBA" id="ARBA00023163"/>
    </source>
</evidence>
<evidence type="ECO:0000256" key="2">
    <source>
        <dbReference type="ARBA" id="ARBA00022833"/>
    </source>
</evidence>
<dbReference type="Proteomes" id="UP001222932">
    <property type="component" value="Unassembled WGS sequence"/>
</dbReference>
<feature type="region of interest" description="Disordered" evidence="6">
    <location>
        <begin position="438"/>
        <end position="467"/>
    </location>
</feature>
<feature type="compositionally biased region" description="Low complexity" evidence="6">
    <location>
        <begin position="445"/>
        <end position="458"/>
    </location>
</feature>
<evidence type="ECO:0000313" key="8">
    <source>
        <dbReference type="EMBL" id="GMK56110.1"/>
    </source>
</evidence>
<sequence length="644" mass="69748">MYPNHPLLQQNTTTSPLWTLPGFSQFGPDTVGNLVMPGHFGAIGQEQVNRHVSFDPQLAQAAPHIGLDLAIKKRACDQCNHSKVRCDCADPCSRCAHRAIQCTYTKQQRVRGSGFGPPVTTAIEPVAKMPLSGISPTTVIRNSPMLSNQARMPGPDALVHDGIAVARPPVPDPHGDASIQQTMGGQPPDHHGLHQSPANLVTALTPALTNSTSPTNTETSSDRRGSNGNWILPPSTVAIPSHGDFGGIQMDGVGLASSFHGSTNLFRTRADSLYNDSVASPNYAPTLLTEDEEASPTGWADKDVGGRRRFSSASGQWAGALDQLHLDEPHSQGVTFDAHGNIQFELPPPQRHSTFPMAPVELPANLSRAPSGQDINFWKLFLDPAALASPDVQELAFAADTPRGLSRSNSMPDLKTPPTVTVNYAPIQLVEAMSNSTAPHGAIDQQQQPFQAQQQHQQRANSDDTDMDRWRDHIQQRHASFSMSMEPSVRKVHAGEQGVPMFASGEFDRMRPPPNPLQSNAAMQQTLAPERTPSFGLGVFDATTPKGNPRTPTAHLLSMYAGFERPNNKRMASQTLIPVPLQKRQQTYPPDEEVFTDSSASSSRRSSHISSHIPPRPMPSSSLYQSSGLPTQMVLVHPDSELNQ</sequence>
<reference evidence="8" key="1">
    <citation type="journal article" date="2023" name="BMC Genomics">
        <title>Chromosome-level genome assemblies of Cutaneotrichosporon spp. (Trichosporonales, Basidiomycota) reveal imbalanced evolution between nucleotide sequences and chromosome synteny.</title>
        <authorList>
            <person name="Kobayashi Y."/>
            <person name="Kayamori A."/>
            <person name="Aoki K."/>
            <person name="Shiwa Y."/>
            <person name="Matsutani M."/>
            <person name="Fujita N."/>
            <person name="Sugita T."/>
            <person name="Iwasaki W."/>
            <person name="Tanaka N."/>
            <person name="Takashima M."/>
        </authorList>
    </citation>
    <scope>NUCLEOTIDE SEQUENCE</scope>
    <source>
        <strain evidence="8">HIS016</strain>
    </source>
</reference>
<feature type="region of interest" description="Disordered" evidence="6">
    <location>
        <begin position="286"/>
        <end position="306"/>
    </location>
</feature>
<dbReference type="InterPro" id="IPR001138">
    <property type="entry name" value="Zn2Cys6_DnaBD"/>
</dbReference>
<reference evidence="8" key="2">
    <citation type="submission" date="2023-06" db="EMBL/GenBank/DDBJ databases">
        <authorList>
            <person name="Kobayashi Y."/>
            <person name="Kayamori A."/>
            <person name="Aoki K."/>
            <person name="Shiwa Y."/>
            <person name="Fujita N."/>
            <person name="Sugita T."/>
            <person name="Iwasaki W."/>
            <person name="Tanaka N."/>
            <person name="Takashima M."/>
        </authorList>
    </citation>
    <scope>NUCLEOTIDE SEQUENCE</scope>
    <source>
        <strain evidence="8">HIS016</strain>
    </source>
</reference>
<dbReference type="Gene3D" id="4.10.240.10">
    <property type="entry name" value="Zn(2)-C6 fungal-type DNA-binding domain"/>
    <property type="match status" value="1"/>
</dbReference>
<feature type="region of interest" description="Disordered" evidence="6">
    <location>
        <begin position="169"/>
        <end position="235"/>
    </location>
</feature>
<keyword evidence="2" id="KW-0862">Zinc</keyword>
<evidence type="ECO:0000256" key="1">
    <source>
        <dbReference type="ARBA" id="ARBA00022723"/>
    </source>
</evidence>
<accession>A0AAD3TTD9</accession>
<dbReference type="GO" id="GO:0008270">
    <property type="term" value="F:zinc ion binding"/>
    <property type="evidence" value="ECO:0007669"/>
    <property type="project" value="InterPro"/>
</dbReference>
<dbReference type="EMBL" id="BTCM01000002">
    <property type="protein sequence ID" value="GMK56110.1"/>
    <property type="molecule type" value="Genomic_DNA"/>
</dbReference>
<dbReference type="PANTHER" id="PTHR47660:SF2">
    <property type="entry name" value="TRANSCRIPTION FACTOR WITH C2H2 AND ZN(2)-CYS(6) DNA BINDING DOMAIN (EUROFUNG)"/>
    <property type="match status" value="1"/>
</dbReference>
<dbReference type="PANTHER" id="PTHR47660">
    <property type="entry name" value="TRANSCRIPTION FACTOR WITH C2H2 AND ZN(2)-CYS(6) DNA BINDING DOMAIN (EUROFUNG)-RELATED-RELATED"/>
    <property type="match status" value="1"/>
</dbReference>
<feature type="compositionally biased region" description="Low complexity" evidence="6">
    <location>
        <begin position="209"/>
        <end position="219"/>
    </location>
</feature>
<keyword evidence="5" id="KW-0539">Nucleus</keyword>
<feature type="domain" description="Zn(2)-C6 fungal-type" evidence="7">
    <location>
        <begin position="75"/>
        <end position="104"/>
    </location>
</feature>
<dbReference type="SMART" id="SM00066">
    <property type="entry name" value="GAL4"/>
    <property type="match status" value="1"/>
</dbReference>
<organism evidence="8 9">
    <name type="scientific">Cutaneotrichosporon spelunceum</name>
    <dbReference type="NCBI Taxonomy" id="1672016"/>
    <lineage>
        <taxon>Eukaryota</taxon>
        <taxon>Fungi</taxon>
        <taxon>Dikarya</taxon>
        <taxon>Basidiomycota</taxon>
        <taxon>Agaricomycotina</taxon>
        <taxon>Tremellomycetes</taxon>
        <taxon>Trichosporonales</taxon>
        <taxon>Trichosporonaceae</taxon>
        <taxon>Cutaneotrichosporon</taxon>
    </lineage>
</organism>
<dbReference type="SUPFAM" id="SSF57701">
    <property type="entry name" value="Zn2/Cys6 DNA-binding domain"/>
    <property type="match status" value="1"/>
</dbReference>
<dbReference type="Pfam" id="PF00172">
    <property type="entry name" value="Zn_clus"/>
    <property type="match status" value="1"/>
</dbReference>
<evidence type="ECO:0000256" key="5">
    <source>
        <dbReference type="ARBA" id="ARBA00023242"/>
    </source>
</evidence>
<comment type="caution">
    <text evidence="8">The sequence shown here is derived from an EMBL/GenBank/DDBJ whole genome shotgun (WGS) entry which is preliminary data.</text>
</comment>
<keyword evidence="4" id="KW-0804">Transcription</keyword>
<proteinExistence type="predicted"/>
<protein>
    <recommendedName>
        <fullName evidence="7">Zn(2)-C6 fungal-type domain-containing protein</fullName>
    </recommendedName>
</protein>
<feature type="compositionally biased region" description="Low complexity" evidence="6">
    <location>
        <begin position="598"/>
        <end position="613"/>
    </location>
</feature>
<dbReference type="AlphaFoldDB" id="A0AAD3TTD9"/>
<dbReference type="GO" id="GO:0000981">
    <property type="term" value="F:DNA-binding transcription factor activity, RNA polymerase II-specific"/>
    <property type="evidence" value="ECO:0007669"/>
    <property type="project" value="InterPro"/>
</dbReference>
<keyword evidence="9" id="KW-1185">Reference proteome</keyword>
<keyword evidence="3" id="KW-0805">Transcription regulation</keyword>
<evidence type="ECO:0000259" key="7">
    <source>
        <dbReference type="PROSITE" id="PS50048"/>
    </source>
</evidence>
<dbReference type="CDD" id="cd00067">
    <property type="entry name" value="GAL4"/>
    <property type="match status" value="1"/>
</dbReference>